<feature type="region of interest" description="Disordered" evidence="1">
    <location>
        <begin position="216"/>
        <end position="334"/>
    </location>
</feature>
<organism evidence="3 4">
    <name type="scientific">Marasmiellus scandens</name>
    <dbReference type="NCBI Taxonomy" id="2682957"/>
    <lineage>
        <taxon>Eukaryota</taxon>
        <taxon>Fungi</taxon>
        <taxon>Dikarya</taxon>
        <taxon>Basidiomycota</taxon>
        <taxon>Agaricomycotina</taxon>
        <taxon>Agaricomycetes</taxon>
        <taxon>Agaricomycetidae</taxon>
        <taxon>Agaricales</taxon>
        <taxon>Marasmiineae</taxon>
        <taxon>Omphalotaceae</taxon>
        <taxon>Marasmiellus</taxon>
    </lineage>
</organism>
<keyword evidence="2" id="KW-0812">Transmembrane</keyword>
<protein>
    <submittedName>
        <fullName evidence="3">Uncharacterized protein</fullName>
    </submittedName>
</protein>
<evidence type="ECO:0000256" key="2">
    <source>
        <dbReference type="SAM" id="Phobius"/>
    </source>
</evidence>
<evidence type="ECO:0000256" key="1">
    <source>
        <dbReference type="SAM" id="MobiDB-lite"/>
    </source>
</evidence>
<gene>
    <name evidence="3" type="ORF">VKT23_016334</name>
</gene>
<keyword evidence="4" id="KW-1185">Reference proteome</keyword>
<name>A0ABR1IY73_9AGAR</name>
<sequence>MNSRTPPQGTPPRYALVNRVYGRNLRPVVIAFAFLSFLWTLFAAVGPCIGSFRSIGIERDEGFSKLATIAIVLGVLYMTVCLFEAFGVFAAWTQRTPLVRIYSFLSAATTLIVIGGGIFEIVVHFTMKGDIISICTQSLTGDDFVFYPFGFFGPRRSGTVTASEANDWCNDAWSHDSWADIVGLLILIFLSGLFTATAFAYYHQLLDPTSVANVTRTPQNRMGPGYPQHYAPPYDGSVPPLGYQYGQPPQGQPPYGQAPYGQAPYGAYAPPPGPPPGVPGYEAGADGKPAYGGDDKENPFADFDEPANGYRARSPDEERDVTSRPGPGGRDTFR</sequence>
<proteinExistence type="predicted"/>
<feature type="compositionally biased region" description="Pro residues" evidence="1">
    <location>
        <begin position="269"/>
        <end position="278"/>
    </location>
</feature>
<feature type="transmembrane region" description="Helical" evidence="2">
    <location>
        <begin position="101"/>
        <end position="123"/>
    </location>
</feature>
<comment type="caution">
    <text evidence="3">The sequence shown here is derived from an EMBL/GenBank/DDBJ whole genome shotgun (WGS) entry which is preliminary data.</text>
</comment>
<evidence type="ECO:0000313" key="3">
    <source>
        <dbReference type="EMBL" id="KAK7442059.1"/>
    </source>
</evidence>
<keyword evidence="2" id="KW-1133">Transmembrane helix</keyword>
<feature type="transmembrane region" description="Helical" evidence="2">
    <location>
        <begin position="66"/>
        <end position="89"/>
    </location>
</feature>
<dbReference type="EMBL" id="JBANRG010000060">
    <property type="protein sequence ID" value="KAK7442059.1"/>
    <property type="molecule type" value="Genomic_DNA"/>
</dbReference>
<reference evidence="3 4" key="1">
    <citation type="submission" date="2024-01" db="EMBL/GenBank/DDBJ databases">
        <title>A draft genome for the cacao thread blight pathogen Marasmiellus scandens.</title>
        <authorList>
            <person name="Baruah I.K."/>
            <person name="Leung J."/>
            <person name="Bukari Y."/>
            <person name="Amoako-Attah I."/>
            <person name="Meinhardt L.W."/>
            <person name="Bailey B.A."/>
            <person name="Cohen S.P."/>
        </authorList>
    </citation>
    <scope>NUCLEOTIDE SEQUENCE [LARGE SCALE GENOMIC DNA]</scope>
    <source>
        <strain evidence="3 4">GH-19</strain>
    </source>
</reference>
<evidence type="ECO:0000313" key="4">
    <source>
        <dbReference type="Proteomes" id="UP001498398"/>
    </source>
</evidence>
<feature type="compositionally biased region" description="Basic and acidic residues" evidence="1">
    <location>
        <begin position="313"/>
        <end position="322"/>
    </location>
</feature>
<feature type="transmembrane region" description="Helical" evidence="2">
    <location>
        <begin position="25"/>
        <end position="45"/>
    </location>
</feature>
<feature type="compositionally biased region" description="Low complexity" evidence="1">
    <location>
        <begin position="239"/>
        <end position="268"/>
    </location>
</feature>
<dbReference type="Proteomes" id="UP001498398">
    <property type="component" value="Unassembled WGS sequence"/>
</dbReference>
<feature type="transmembrane region" description="Helical" evidence="2">
    <location>
        <begin position="181"/>
        <end position="202"/>
    </location>
</feature>
<accession>A0ABR1IY73</accession>
<keyword evidence="2" id="KW-0472">Membrane</keyword>